<evidence type="ECO:0000313" key="3">
    <source>
        <dbReference type="Proteomes" id="UP000184488"/>
    </source>
</evidence>
<feature type="transmembrane region" description="Helical" evidence="1">
    <location>
        <begin position="67"/>
        <end position="91"/>
    </location>
</feature>
<dbReference type="OrthoDB" id="714390at2"/>
<accession>A0A1M6GDM5</accession>
<dbReference type="RefSeq" id="WP_073311885.1">
    <property type="nucleotide sequence ID" value="NZ_FQZI01000005.1"/>
</dbReference>
<dbReference type="STRING" id="415425.SAMN05444363_2553"/>
<name>A0A1M6GDM5_9FLAO</name>
<evidence type="ECO:0000313" key="2">
    <source>
        <dbReference type="EMBL" id="SHJ08038.1"/>
    </source>
</evidence>
<dbReference type="EMBL" id="FQZI01000005">
    <property type="protein sequence ID" value="SHJ08038.1"/>
    <property type="molecule type" value="Genomic_DNA"/>
</dbReference>
<sequence>MKVVRIIASFLYVVTKIVAFFYLLVAIYALINCVFEGPFFEIMEKNRYAINFPFTKQHFLLGSEYTVAYVSEMVLGLAIYGLFFLVLSSVFKTFKQERLFTVDGLKNLKQFYQFNLILYPISAIIWSLFSVEDFPFFAMIVAHAIMGIFIFFMAAIFQQGLNLQNEQDLYI</sequence>
<keyword evidence="1" id="KW-0812">Transmembrane</keyword>
<evidence type="ECO:0000256" key="1">
    <source>
        <dbReference type="SAM" id="Phobius"/>
    </source>
</evidence>
<reference evidence="3" key="1">
    <citation type="submission" date="2016-11" db="EMBL/GenBank/DDBJ databases">
        <authorList>
            <person name="Varghese N."/>
            <person name="Submissions S."/>
        </authorList>
    </citation>
    <scope>NUCLEOTIDE SEQUENCE [LARGE SCALE GENOMIC DNA]</scope>
    <source>
        <strain evidence="3">DSM 18829</strain>
    </source>
</reference>
<keyword evidence="1" id="KW-1133">Transmembrane helix</keyword>
<organism evidence="2 3">
    <name type="scientific">Flavobacterium terrae</name>
    <dbReference type="NCBI Taxonomy" id="415425"/>
    <lineage>
        <taxon>Bacteria</taxon>
        <taxon>Pseudomonadati</taxon>
        <taxon>Bacteroidota</taxon>
        <taxon>Flavobacteriia</taxon>
        <taxon>Flavobacteriales</taxon>
        <taxon>Flavobacteriaceae</taxon>
        <taxon>Flavobacterium</taxon>
    </lineage>
</organism>
<keyword evidence="3" id="KW-1185">Reference proteome</keyword>
<protein>
    <recommendedName>
        <fullName evidence="4">DUF2975 domain-containing protein</fullName>
    </recommendedName>
</protein>
<keyword evidence="1" id="KW-0472">Membrane</keyword>
<dbReference type="AlphaFoldDB" id="A0A1M6GDM5"/>
<feature type="transmembrane region" description="Helical" evidence="1">
    <location>
        <begin position="135"/>
        <end position="157"/>
    </location>
</feature>
<feature type="transmembrane region" description="Helical" evidence="1">
    <location>
        <begin position="7"/>
        <end position="31"/>
    </location>
</feature>
<proteinExistence type="predicted"/>
<feature type="transmembrane region" description="Helical" evidence="1">
    <location>
        <begin position="111"/>
        <end position="129"/>
    </location>
</feature>
<dbReference type="Proteomes" id="UP000184488">
    <property type="component" value="Unassembled WGS sequence"/>
</dbReference>
<gene>
    <name evidence="2" type="ORF">SAMN05444363_2553</name>
</gene>
<evidence type="ECO:0008006" key="4">
    <source>
        <dbReference type="Google" id="ProtNLM"/>
    </source>
</evidence>